<comment type="caution">
    <text evidence="3">The sequence shown here is derived from an EMBL/GenBank/DDBJ whole genome shotgun (WGS) entry which is preliminary data.</text>
</comment>
<proteinExistence type="predicted"/>
<feature type="compositionally biased region" description="Basic and acidic residues" evidence="1">
    <location>
        <begin position="85"/>
        <end position="94"/>
    </location>
</feature>
<evidence type="ECO:0000256" key="1">
    <source>
        <dbReference type="SAM" id="MobiDB-lite"/>
    </source>
</evidence>
<keyword evidence="4" id="KW-1185">Reference proteome</keyword>
<protein>
    <submittedName>
        <fullName evidence="3">Uncharacterized protein</fullName>
    </submittedName>
</protein>
<feature type="region of interest" description="Disordered" evidence="1">
    <location>
        <begin position="42"/>
        <end position="130"/>
    </location>
</feature>
<organism evidence="3 4">
    <name type="scientific">Neofusicoccum ribis</name>
    <dbReference type="NCBI Taxonomy" id="45134"/>
    <lineage>
        <taxon>Eukaryota</taxon>
        <taxon>Fungi</taxon>
        <taxon>Dikarya</taxon>
        <taxon>Ascomycota</taxon>
        <taxon>Pezizomycotina</taxon>
        <taxon>Dothideomycetes</taxon>
        <taxon>Dothideomycetes incertae sedis</taxon>
        <taxon>Botryosphaeriales</taxon>
        <taxon>Botryosphaeriaceae</taxon>
        <taxon>Neofusicoccum</taxon>
    </lineage>
</organism>
<name>A0ABR3SEY2_9PEZI</name>
<gene>
    <name evidence="3" type="ORF">SLS56_010248</name>
</gene>
<feature type="chain" id="PRO_5046779689" evidence="2">
    <location>
        <begin position="22"/>
        <end position="130"/>
    </location>
</feature>
<evidence type="ECO:0000313" key="4">
    <source>
        <dbReference type="Proteomes" id="UP001521116"/>
    </source>
</evidence>
<feature type="signal peptide" evidence="2">
    <location>
        <begin position="1"/>
        <end position="21"/>
    </location>
</feature>
<accession>A0ABR3SEY2</accession>
<keyword evidence="2" id="KW-0732">Signal</keyword>
<sequence>MKLIATTAAILGFLAAGITNATPIGSSGPLIVEHATNLEQDDAFKGPVSSNPGPVIPDSDMDLPPVIRDFNHQQLGRHAKMPTQEMDKIRKDTVEPLQDTGSADVDDLKAEKERQRKEWADRRTMAWGDN</sequence>
<dbReference type="EMBL" id="JAJVDC020000194">
    <property type="protein sequence ID" value="KAL1619114.1"/>
    <property type="molecule type" value="Genomic_DNA"/>
</dbReference>
<reference evidence="3 4" key="1">
    <citation type="submission" date="2024-02" db="EMBL/GenBank/DDBJ databases">
        <title>De novo assembly and annotation of 12 fungi associated with fruit tree decline syndrome in Ontario, Canada.</title>
        <authorList>
            <person name="Sulman M."/>
            <person name="Ellouze W."/>
            <person name="Ilyukhin E."/>
        </authorList>
    </citation>
    <scope>NUCLEOTIDE SEQUENCE [LARGE SCALE GENOMIC DNA]</scope>
    <source>
        <strain evidence="3 4">M1-105</strain>
    </source>
</reference>
<evidence type="ECO:0000256" key="2">
    <source>
        <dbReference type="SAM" id="SignalP"/>
    </source>
</evidence>
<evidence type="ECO:0000313" key="3">
    <source>
        <dbReference type="EMBL" id="KAL1619114.1"/>
    </source>
</evidence>
<feature type="compositionally biased region" description="Basic and acidic residues" evidence="1">
    <location>
        <begin position="106"/>
        <end position="124"/>
    </location>
</feature>
<dbReference type="Proteomes" id="UP001521116">
    <property type="component" value="Unassembled WGS sequence"/>
</dbReference>